<feature type="compositionally biased region" description="Gly residues" evidence="3">
    <location>
        <begin position="723"/>
        <end position="734"/>
    </location>
</feature>
<dbReference type="SMART" id="SM01041">
    <property type="entry name" value="BRO1"/>
    <property type="match status" value="1"/>
</dbReference>
<organism evidence="5 6">
    <name type="scientific">Geranomyces variabilis</name>
    <dbReference type="NCBI Taxonomy" id="109894"/>
    <lineage>
        <taxon>Eukaryota</taxon>
        <taxon>Fungi</taxon>
        <taxon>Fungi incertae sedis</taxon>
        <taxon>Chytridiomycota</taxon>
        <taxon>Chytridiomycota incertae sedis</taxon>
        <taxon>Chytridiomycetes</taxon>
        <taxon>Spizellomycetales</taxon>
        <taxon>Powellomycetaceae</taxon>
        <taxon>Geranomyces</taxon>
    </lineage>
</organism>
<dbReference type="InterPro" id="IPR038499">
    <property type="entry name" value="BRO1_sf"/>
</dbReference>
<protein>
    <submittedName>
        <fullName evidence="5">PH-response regulator protein palA/rim20</fullName>
    </submittedName>
</protein>
<dbReference type="PROSITE" id="PS51180">
    <property type="entry name" value="BRO1"/>
    <property type="match status" value="1"/>
</dbReference>
<dbReference type="AlphaFoldDB" id="A0AAD5XT46"/>
<feature type="coiled-coil region" evidence="2">
    <location>
        <begin position="455"/>
        <end position="509"/>
    </location>
</feature>
<feature type="region of interest" description="Disordered" evidence="3">
    <location>
        <begin position="721"/>
        <end position="819"/>
    </location>
</feature>
<evidence type="ECO:0000313" key="6">
    <source>
        <dbReference type="Proteomes" id="UP001212152"/>
    </source>
</evidence>
<evidence type="ECO:0000256" key="2">
    <source>
        <dbReference type="SAM" id="Coils"/>
    </source>
</evidence>
<keyword evidence="6" id="KW-1185">Reference proteome</keyword>
<comment type="caution">
    <text evidence="5">The sequence shown here is derived from an EMBL/GenBank/DDBJ whole genome shotgun (WGS) entry which is preliminary data.</text>
</comment>
<dbReference type="InterPro" id="IPR004328">
    <property type="entry name" value="BRO1_dom"/>
</dbReference>
<dbReference type="EMBL" id="JADGJQ010000010">
    <property type="protein sequence ID" value="KAJ3182011.1"/>
    <property type="molecule type" value="Genomic_DNA"/>
</dbReference>
<dbReference type="InterPro" id="IPR025304">
    <property type="entry name" value="ALIX_V_dom"/>
</dbReference>
<name>A0AAD5XT46_9FUNG</name>
<evidence type="ECO:0000259" key="4">
    <source>
        <dbReference type="PROSITE" id="PS51180"/>
    </source>
</evidence>
<gene>
    <name evidence="5" type="primary">RIM20</name>
    <name evidence="5" type="ORF">HDU87_000349</name>
</gene>
<proteinExistence type="inferred from homology"/>
<evidence type="ECO:0000256" key="3">
    <source>
        <dbReference type="SAM" id="MobiDB-lite"/>
    </source>
</evidence>
<evidence type="ECO:0000256" key="1">
    <source>
        <dbReference type="ARBA" id="ARBA00038154"/>
    </source>
</evidence>
<feature type="compositionally biased region" description="Low complexity" evidence="3">
    <location>
        <begin position="743"/>
        <end position="756"/>
    </location>
</feature>
<feature type="domain" description="BRO1" evidence="4">
    <location>
        <begin position="8"/>
        <end position="395"/>
    </location>
</feature>
<dbReference type="Pfam" id="PF03097">
    <property type="entry name" value="BRO1"/>
    <property type="match status" value="1"/>
</dbReference>
<dbReference type="GO" id="GO:0005768">
    <property type="term" value="C:endosome"/>
    <property type="evidence" value="ECO:0007669"/>
    <property type="project" value="TreeGrafter"/>
</dbReference>
<feature type="compositionally biased region" description="Polar residues" evidence="3">
    <location>
        <begin position="758"/>
        <end position="768"/>
    </location>
</feature>
<dbReference type="Proteomes" id="UP001212152">
    <property type="component" value="Unassembled WGS sequence"/>
</dbReference>
<dbReference type="Pfam" id="PF13949">
    <property type="entry name" value="ALIX_LYPXL_bnd"/>
    <property type="match status" value="1"/>
</dbReference>
<reference evidence="5" key="1">
    <citation type="submission" date="2020-05" db="EMBL/GenBank/DDBJ databases">
        <title>Phylogenomic resolution of chytrid fungi.</title>
        <authorList>
            <person name="Stajich J.E."/>
            <person name="Amses K."/>
            <person name="Simmons R."/>
            <person name="Seto K."/>
            <person name="Myers J."/>
            <person name="Bonds A."/>
            <person name="Quandt C.A."/>
            <person name="Barry K."/>
            <person name="Liu P."/>
            <person name="Grigoriev I."/>
            <person name="Longcore J.E."/>
            <person name="James T.Y."/>
        </authorList>
    </citation>
    <scope>NUCLEOTIDE SEQUENCE</scope>
    <source>
        <strain evidence="5">JEL0379</strain>
    </source>
</reference>
<evidence type="ECO:0000313" key="5">
    <source>
        <dbReference type="EMBL" id="KAJ3182011.1"/>
    </source>
</evidence>
<sequence length="819" mass="89888">MSGIASTNMLPVEFKRPDRLSLAPIKDFIATSYAEDPDVYIDDFRSLEALRGDVAVPDVHPASLNKLLKYYGQLIYLSSKFPMDEQHIKICFCWYNSLGKDRKSVTSFNSNFEKAAILFNIGAMYSQLAVSEKRSTTEGLKRAATYFQQAAGAFQSLQDHGAEWGGPTATDFQSATLTTLTNLMLAQAQECFWYKAVVDKMKNLIVAKLAAQAADYYEQAYQSATAAGIFSDAWTVQMQIKGNHFHAASQYRKSIDCGQPGTYGEEIARLQAALGYVKKAMDSSSYKKATTYVQADLKSLQTTVQMALTKAEKDNDIIYMETVPRAEALQPIARANMVSPTPIPELSAISDIVGPQLFSRLVPFSVHQSVSVYTHKKDQTVGALISKLKDASAMYQSTLSSLNLPASIEALEQPIGLPKSLLEHSEEVRNQGGSRSLEDTWASIKAIAAKNRAILDEALAALDEEAREDENMRAQFGARWSVPRSSELTSNLRESARAYRAKLEAAEKSDKLIASKLEKHLHYIESLSLTKPELEASIPSSTVSSTLVTKDPNVRLLKATLDQMNKNLAQRNGVIADMKKLAASDDIGTKLVEAANRKETGDDEALYAHELQKYDQFRATVDQLVDEQEACLAKIVESNRAFIDSKQTNGMIQEREQALQNLDSAHKAFRDIAANMQEGLKFYTDFARVLERFRDNARDFAVTRGIDKTDQVRALQRVAAAGGVSGGGSSGGGPALPPRHHQQQGPGPQQGQQYPGTWNPNTPQQYSSVPYGLHPQQQQQAGVHTYGHQQGPPPGQYANAQPVASMPNAPGGGYTPYGA</sequence>
<feature type="compositionally biased region" description="Gly residues" evidence="3">
    <location>
        <begin position="810"/>
        <end position="819"/>
    </location>
</feature>
<dbReference type="Gene3D" id="1.20.140.50">
    <property type="entry name" value="alix/aip1 like domains"/>
    <property type="match status" value="1"/>
</dbReference>
<dbReference type="PANTHER" id="PTHR23030">
    <property type="entry name" value="PCD6 INTERACTING PROTEIN-RELATED"/>
    <property type="match status" value="1"/>
</dbReference>
<dbReference type="Gene3D" id="1.20.120.560">
    <property type="entry name" value="alix/aip1 in complex with the ypdl late domain"/>
    <property type="match status" value="1"/>
</dbReference>
<dbReference type="Gene3D" id="1.25.40.280">
    <property type="entry name" value="alix/aip1 like domains"/>
    <property type="match status" value="1"/>
</dbReference>
<dbReference type="PANTHER" id="PTHR23030:SF39">
    <property type="entry name" value="PROGRAMMED CELL DEATH 6-INTERACTING PROTEIN"/>
    <property type="match status" value="1"/>
</dbReference>
<comment type="similarity">
    <text evidence="1">Belongs to the palA/RIM20 family.</text>
</comment>
<accession>A0AAD5XT46</accession>
<keyword evidence="2" id="KW-0175">Coiled coil</keyword>